<dbReference type="EMBL" id="UINC01029465">
    <property type="protein sequence ID" value="SVB12229.1"/>
    <property type="molecule type" value="Genomic_DNA"/>
</dbReference>
<dbReference type="AlphaFoldDB" id="A0A382BF32"/>
<gene>
    <name evidence="1" type="ORF">METZ01_LOCUS165083</name>
</gene>
<sequence length="147" mass="17070">MIFSFNNLSFLGIPKPFQLLPIFSLIIFFLSFTSSSLAEEEKKFQLQVYMTKKQAFEVAFPDADKVEKERQWLTDVQRQAIGELCLQTIKETRFTFYVGKKNGKPMGYMLIDNIIGKSFPITFFTLLNIDGTVRGVEIMVYREPQGW</sequence>
<feature type="non-terminal residue" evidence="1">
    <location>
        <position position="147"/>
    </location>
</feature>
<evidence type="ECO:0000313" key="1">
    <source>
        <dbReference type="EMBL" id="SVB12229.1"/>
    </source>
</evidence>
<proteinExistence type="predicted"/>
<name>A0A382BF32_9ZZZZ</name>
<organism evidence="1">
    <name type="scientific">marine metagenome</name>
    <dbReference type="NCBI Taxonomy" id="408172"/>
    <lineage>
        <taxon>unclassified sequences</taxon>
        <taxon>metagenomes</taxon>
        <taxon>ecological metagenomes</taxon>
    </lineage>
</organism>
<accession>A0A382BF32</accession>
<reference evidence="1" key="1">
    <citation type="submission" date="2018-05" db="EMBL/GenBank/DDBJ databases">
        <authorList>
            <person name="Lanie J.A."/>
            <person name="Ng W.-L."/>
            <person name="Kazmierczak K.M."/>
            <person name="Andrzejewski T.M."/>
            <person name="Davidsen T.M."/>
            <person name="Wayne K.J."/>
            <person name="Tettelin H."/>
            <person name="Glass J.I."/>
            <person name="Rusch D."/>
            <person name="Podicherti R."/>
            <person name="Tsui H.-C.T."/>
            <person name="Winkler M.E."/>
        </authorList>
    </citation>
    <scope>NUCLEOTIDE SEQUENCE</scope>
</reference>
<protein>
    <submittedName>
        <fullName evidence="1">Uncharacterized protein</fullName>
    </submittedName>
</protein>